<dbReference type="GO" id="GO:0030435">
    <property type="term" value="P:sporulation resulting in formation of a cellular spore"/>
    <property type="evidence" value="ECO:0007669"/>
    <property type="project" value="UniProtKB-KW"/>
</dbReference>
<dbReference type="InterPro" id="IPR005995">
    <property type="entry name" value="Pgm_bpd_ind"/>
</dbReference>
<evidence type="ECO:0000256" key="2">
    <source>
        <dbReference type="ARBA" id="ARBA00004798"/>
    </source>
</evidence>
<dbReference type="PANTHER" id="PTHR31637">
    <property type="entry name" value="2,3-BISPHOSPHOGLYCERATE-INDEPENDENT PHOSPHOGLYCERATE MUTASE"/>
    <property type="match status" value="1"/>
</dbReference>
<comment type="cofactor">
    <cofactor evidence="11">
        <name>Mn(2+)</name>
        <dbReference type="ChEBI" id="CHEBI:29035"/>
    </cofactor>
    <text evidence="11">Binds 2 manganese ions per subunit.</text>
</comment>
<evidence type="ECO:0000313" key="18">
    <source>
        <dbReference type="Proteomes" id="UP000622860"/>
    </source>
</evidence>
<dbReference type="InterPro" id="IPR017850">
    <property type="entry name" value="Alkaline_phosphatase_core_sf"/>
</dbReference>
<gene>
    <name evidence="11 17" type="primary">gpmI</name>
    <name evidence="17" type="ORF">GCM10011398_08280</name>
</gene>
<feature type="binding site" evidence="11 13">
    <location>
        <position position="186"/>
    </location>
    <ligand>
        <name>substrate</name>
    </ligand>
</feature>
<dbReference type="GO" id="GO:0004619">
    <property type="term" value="F:phosphoglycerate mutase activity"/>
    <property type="evidence" value="ECO:0007669"/>
    <property type="project" value="UniProtKB-UniRule"/>
</dbReference>
<evidence type="ECO:0000256" key="1">
    <source>
        <dbReference type="ARBA" id="ARBA00000370"/>
    </source>
</evidence>
<comment type="function">
    <text evidence="11">Essential for rapid growth and for sporulation. Catalyzes the interconversion of 2-phosphoglycerate and 3-phosphoglycerate.</text>
</comment>
<evidence type="ECO:0000313" key="17">
    <source>
        <dbReference type="EMBL" id="GGG66927.1"/>
    </source>
</evidence>
<feature type="binding site" evidence="11 14">
    <location>
        <position position="463"/>
    </location>
    <ligand>
        <name>Mn(2+)</name>
        <dbReference type="ChEBI" id="CHEBI:29035"/>
        <label>1</label>
    </ligand>
</feature>
<feature type="domain" description="Metalloenzyme" evidence="15">
    <location>
        <begin position="7"/>
        <end position="499"/>
    </location>
</feature>
<dbReference type="GO" id="GO:0005829">
    <property type="term" value="C:cytosol"/>
    <property type="evidence" value="ECO:0007669"/>
    <property type="project" value="TreeGrafter"/>
</dbReference>
<evidence type="ECO:0000256" key="11">
    <source>
        <dbReference type="HAMAP-Rule" id="MF_01038"/>
    </source>
</evidence>
<comment type="pathway">
    <text evidence="2 11">Carbohydrate degradation; glycolysis; pyruvate from D-glyceraldehyde 3-phosphate: step 3/5.</text>
</comment>
<evidence type="ECO:0000256" key="13">
    <source>
        <dbReference type="PIRSR" id="PIRSR001492-2"/>
    </source>
</evidence>
<evidence type="ECO:0000256" key="7">
    <source>
        <dbReference type="ARBA" id="ARBA00023152"/>
    </source>
</evidence>
<organism evidence="17 18">
    <name type="scientific">Virgibacillus oceani</name>
    <dbReference type="NCBI Taxonomy" id="1479511"/>
    <lineage>
        <taxon>Bacteria</taxon>
        <taxon>Bacillati</taxon>
        <taxon>Bacillota</taxon>
        <taxon>Bacilli</taxon>
        <taxon>Bacillales</taxon>
        <taxon>Bacillaceae</taxon>
        <taxon>Virgibacillus</taxon>
    </lineage>
</organism>
<dbReference type="EMBL" id="BMFR01000002">
    <property type="protein sequence ID" value="GGG66927.1"/>
    <property type="molecule type" value="Genomic_DNA"/>
</dbReference>
<dbReference type="InterPro" id="IPR036646">
    <property type="entry name" value="PGAM_B_sf"/>
</dbReference>
<keyword evidence="9 11" id="KW-0413">Isomerase</keyword>
<dbReference type="Gene3D" id="3.40.1450.10">
    <property type="entry name" value="BPG-independent phosphoglycerate mutase, domain B"/>
    <property type="match status" value="1"/>
</dbReference>
<feature type="binding site" evidence="11 13">
    <location>
        <begin position="262"/>
        <end position="265"/>
    </location>
    <ligand>
        <name>substrate</name>
    </ligand>
</feature>
<keyword evidence="6 11" id="KW-0749">Sporulation</keyword>
<evidence type="ECO:0000256" key="12">
    <source>
        <dbReference type="PIRSR" id="PIRSR001492-1"/>
    </source>
</evidence>
<evidence type="ECO:0000256" key="8">
    <source>
        <dbReference type="ARBA" id="ARBA00023211"/>
    </source>
</evidence>
<dbReference type="FunFam" id="3.40.1450.10:FF:000001">
    <property type="entry name" value="2,3-bisphosphoglycerate-independent phosphoglycerate mutase"/>
    <property type="match status" value="1"/>
</dbReference>
<keyword evidence="7 11" id="KW-0324">Glycolysis</keyword>
<evidence type="ECO:0000256" key="14">
    <source>
        <dbReference type="PIRSR" id="PIRSR001492-3"/>
    </source>
</evidence>
<evidence type="ECO:0000256" key="6">
    <source>
        <dbReference type="ARBA" id="ARBA00022969"/>
    </source>
</evidence>
<comment type="caution">
    <text evidence="17">The sequence shown here is derived from an EMBL/GenBank/DDBJ whole genome shotgun (WGS) entry which is preliminary data.</text>
</comment>
<evidence type="ECO:0000259" key="16">
    <source>
        <dbReference type="Pfam" id="PF06415"/>
    </source>
</evidence>
<feature type="binding site" evidence="11 13">
    <location>
        <position position="192"/>
    </location>
    <ligand>
        <name>substrate</name>
    </ligand>
</feature>
<feature type="binding site" evidence="11 14">
    <location>
        <position position="63"/>
    </location>
    <ligand>
        <name>Mn(2+)</name>
        <dbReference type="ChEBI" id="CHEBI:29035"/>
        <label>2</label>
    </ligand>
</feature>
<dbReference type="InterPro" id="IPR006124">
    <property type="entry name" value="Metalloenzyme"/>
</dbReference>
<dbReference type="PANTHER" id="PTHR31637:SF0">
    <property type="entry name" value="2,3-BISPHOSPHOGLYCERATE-INDEPENDENT PHOSPHOGLYCERATE MUTASE"/>
    <property type="match status" value="1"/>
</dbReference>
<dbReference type="InterPro" id="IPR011258">
    <property type="entry name" value="BPG-indep_PGM_N"/>
</dbReference>
<accession>A0A917H475</accession>
<reference evidence="17" key="1">
    <citation type="journal article" date="2014" name="Int. J. Syst. Evol. Microbiol.">
        <title>Complete genome sequence of Corynebacterium casei LMG S-19264T (=DSM 44701T), isolated from a smear-ripened cheese.</title>
        <authorList>
            <consortium name="US DOE Joint Genome Institute (JGI-PGF)"/>
            <person name="Walter F."/>
            <person name="Albersmeier A."/>
            <person name="Kalinowski J."/>
            <person name="Ruckert C."/>
        </authorList>
    </citation>
    <scope>NUCLEOTIDE SEQUENCE</scope>
    <source>
        <strain evidence="17">CGMCC 1.12754</strain>
    </source>
</reference>
<comment type="subunit">
    <text evidence="11">Monomer.</text>
</comment>
<dbReference type="HAMAP" id="MF_01038">
    <property type="entry name" value="GpmI"/>
    <property type="match status" value="1"/>
</dbReference>
<dbReference type="AlphaFoldDB" id="A0A917H475"/>
<dbReference type="RefSeq" id="WP_188454083.1">
    <property type="nucleotide sequence ID" value="NZ_BMFR01000002.1"/>
</dbReference>
<dbReference type="Gene3D" id="3.40.720.10">
    <property type="entry name" value="Alkaline Phosphatase, subunit A"/>
    <property type="match status" value="1"/>
</dbReference>
<keyword evidence="18" id="KW-1185">Reference proteome</keyword>
<keyword evidence="8 11" id="KW-0464">Manganese</keyword>
<feature type="binding site" evidence="11 13">
    <location>
        <position position="124"/>
    </location>
    <ligand>
        <name>substrate</name>
    </ligand>
</feature>
<comment type="similarity">
    <text evidence="3 11">Belongs to the BPG-independent phosphoglycerate mutase family.</text>
</comment>
<feature type="binding site" evidence="11 13">
    <location>
        <begin position="154"/>
        <end position="155"/>
    </location>
    <ligand>
        <name>substrate</name>
    </ligand>
</feature>
<comment type="catalytic activity">
    <reaction evidence="1 11">
        <text>(2R)-2-phosphoglycerate = (2R)-3-phosphoglycerate</text>
        <dbReference type="Rhea" id="RHEA:15901"/>
        <dbReference type="ChEBI" id="CHEBI:58272"/>
        <dbReference type="ChEBI" id="CHEBI:58289"/>
        <dbReference type="EC" id="5.4.2.12"/>
    </reaction>
</comment>
<dbReference type="PIRSF" id="PIRSF001492">
    <property type="entry name" value="IPGAM"/>
    <property type="match status" value="1"/>
</dbReference>
<dbReference type="CDD" id="cd16010">
    <property type="entry name" value="iPGM"/>
    <property type="match status" value="1"/>
</dbReference>
<keyword evidence="5 11" id="KW-0479">Metal-binding</keyword>
<feature type="binding site" evidence="11 14">
    <location>
        <position position="446"/>
    </location>
    <ligand>
        <name>Mn(2+)</name>
        <dbReference type="ChEBI" id="CHEBI:29035"/>
        <label>2</label>
    </ligand>
</feature>
<dbReference type="GO" id="GO:0030145">
    <property type="term" value="F:manganese ion binding"/>
    <property type="evidence" value="ECO:0007669"/>
    <property type="project" value="UniProtKB-UniRule"/>
</dbReference>
<evidence type="ECO:0000256" key="5">
    <source>
        <dbReference type="ARBA" id="ARBA00022723"/>
    </source>
</evidence>
<sequence>MSQDKLAALIILDGFGIRDELMGNAVKQANTPNFDRYWNKYPHNQLQASGEAVGLPDGQMGNSEVGHLNIGAGRIVYQSLTRVNLSIKEGDFFEKAAFVRSMKHAKEHNKALHIFGLLSDGGVHSHINHLFALLKLAKDNGLDRVFVHAFLDGRDVGPQTAKGFIKQTQDKMKEYGVGKFATISGRYYSMDRDKRWDRVKKAYDAMVYGEGPSYRDPIELVEDSYENGIYDEFVIPSVITDENGNPTATIEDEDSIIFYNFRPDRAIQISRTFANDDFRDFDRGEGVPKKLDFVMLTNFSESVDGYVAYEPVNLDNTVGEVLSQNNMNQLRIAETEKYPHVTFFMSGGREQEFPGEKRILINSPKVATYDLKPEMSAFDVTDALLKELDTGSQNAIILNFANPDMVGHSGKLKPTIAAIEAVDECLGKVVDKIVELNGYAIITADHGNSDEVVTLKGDPMTAHTTNPVPVIVTKDNVELRDGGILADLSPTLLDLLDIKQPEEMTGKSLIKK</sequence>
<dbReference type="Proteomes" id="UP000622860">
    <property type="component" value="Unassembled WGS sequence"/>
</dbReference>
<dbReference type="SUPFAM" id="SSF53649">
    <property type="entry name" value="Alkaline phosphatase-like"/>
    <property type="match status" value="1"/>
</dbReference>
<proteinExistence type="inferred from homology"/>
<evidence type="ECO:0000256" key="4">
    <source>
        <dbReference type="ARBA" id="ARBA00012026"/>
    </source>
</evidence>
<evidence type="ECO:0000256" key="9">
    <source>
        <dbReference type="ARBA" id="ARBA00023235"/>
    </source>
</evidence>
<evidence type="ECO:0000256" key="3">
    <source>
        <dbReference type="ARBA" id="ARBA00008819"/>
    </source>
</evidence>
<feature type="binding site" evidence="11 14">
    <location>
        <position position="404"/>
    </location>
    <ligand>
        <name>Mn(2+)</name>
        <dbReference type="ChEBI" id="CHEBI:29035"/>
        <label>1</label>
    </ligand>
</feature>
<protein>
    <recommendedName>
        <fullName evidence="10 11">2,3-bisphosphoglycerate-independent phosphoglycerate mutase</fullName>
        <shortName evidence="11">BPG-independent PGAM</shortName>
        <shortName evidence="11">Phosphoglyceromutase</shortName>
        <shortName evidence="11">iPGM</shortName>
        <ecNumber evidence="4 11">5.4.2.12</ecNumber>
    </recommendedName>
</protein>
<evidence type="ECO:0000259" key="15">
    <source>
        <dbReference type="Pfam" id="PF01676"/>
    </source>
</evidence>
<dbReference type="NCBIfam" id="TIGR01307">
    <property type="entry name" value="pgm_bpd_ind"/>
    <property type="match status" value="1"/>
</dbReference>
<keyword evidence="11" id="KW-0597">Phosphoprotein</keyword>
<dbReference type="SUPFAM" id="SSF64158">
    <property type="entry name" value="2,3-Bisphosphoglycerate-independent phosphoglycerate mutase, substrate-binding domain"/>
    <property type="match status" value="1"/>
</dbReference>
<feature type="modified residue" description="Phosphotyrosine" evidence="11">
    <location>
        <position position="37"/>
    </location>
</feature>
<dbReference type="GO" id="GO:0006096">
    <property type="term" value="P:glycolytic process"/>
    <property type="evidence" value="ECO:0007669"/>
    <property type="project" value="UniProtKB-UniRule"/>
</dbReference>
<feature type="binding site" evidence="11 14">
    <location>
        <position position="13"/>
    </location>
    <ligand>
        <name>Mn(2+)</name>
        <dbReference type="ChEBI" id="CHEBI:29035"/>
        <label>2</label>
    </ligand>
</feature>
<dbReference type="EC" id="5.4.2.12" evidence="4 11"/>
<feature type="domain" description="BPG-independent PGAM N-terminal" evidence="16">
    <location>
        <begin position="83"/>
        <end position="300"/>
    </location>
</feature>
<feature type="active site" description="Phosphoserine intermediate" evidence="11 12">
    <location>
        <position position="63"/>
    </location>
</feature>
<dbReference type="GO" id="GO:0006007">
    <property type="term" value="P:glucose catabolic process"/>
    <property type="evidence" value="ECO:0007669"/>
    <property type="project" value="InterPro"/>
</dbReference>
<reference evidence="17" key="2">
    <citation type="submission" date="2020-09" db="EMBL/GenBank/DDBJ databases">
        <authorList>
            <person name="Sun Q."/>
            <person name="Zhou Y."/>
        </authorList>
    </citation>
    <scope>NUCLEOTIDE SEQUENCE</scope>
    <source>
        <strain evidence="17">CGMCC 1.12754</strain>
    </source>
</reference>
<feature type="binding site" evidence="11 13">
    <location>
        <position position="337"/>
    </location>
    <ligand>
        <name>substrate</name>
    </ligand>
</feature>
<feature type="binding site" evidence="11 14">
    <location>
        <position position="445"/>
    </location>
    <ligand>
        <name>Mn(2+)</name>
        <dbReference type="ChEBI" id="CHEBI:29035"/>
        <label>2</label>
    </ligand>
</feature>
<name>A0A917H475_9BACI</name>
<dbReference type="Pfam" id="PF01676">
    <property type="entry name" value="Metalloenzyme"/>
    <property type="match status" value="1"/>
</dbReference>
<dbReference type="Pfam" id="PF06415">
    <property type="entry name" value="iPGM_N"/>
    <property type="match status" value="1"/>
</dbReference>
<evidence type="ECO:0000256" key="10">
    <source>
        <dbReference type="ARBA" id="ARBA00071648"/>
    </source>
</evidence>
<feature type="binding site" evidence="11 14">
    <location>
        <position position="408"/>
    </location>
    <ligand>
        <name>Mn(2+)</name>
        <dbReference type="ChEBI" id="CHEBI:29035"/>
        <label>1</label>
    </ligand>
</feature>